<accession>A0A1S6L3J1</accession>
<sequence length="57" mass="6659">MKKKWPTKQFRHACGHDVAVDAVFTIRGYALIAFVIFLFLQAFNQLANFVEWLFPNV</sequence>
<name>A0A1S6L3J1_9CAUD</name>
<keyword evidence="3" id="KW-1185">Reference proteome</keyword>
<reference evidence="2 3" key="1">
    <citation type="submission" date="2017-01" db="EMBL/GenBank/DDBJ databases">
        <authorList>
            <person name="Mah S.A."/>
            <person name="Swanson W.J."/>
            <person name="Moy G.W."/>
            <person name="Vacquier V.D."/>
        </authorList>
    </citation>
    <scope>NUCLEOTIDE SEQUENCE [LARGE SCALE GENOMIC DNA]</scope>
</reference>
<keyword evidence="1" id="KW-0812">Transmembrane</keyword>
<protein>
    <submittedName>
        <fullName evidence="2">Uncharacterized protein</fullName>
    </submittedName>
</protein>
<evidence type="ECO:0000313" key="2">
    <source>
        <dbReference type="EMBL" id="AQT28742.1"/>
    </source>
</evidence>
<feature type="transmembrane region" description="Helical" evidence="1">
    <location>
        <begin position="20"/>
        <end position="43"/>
    </location>
</feature>
<keyword evidence="1" id="KW-1133">Transmembrane helix</keyword>
<keyword evidence="1" id="KW-0472">Membrane</keyword>
<evidence type="ECO:0000313" key="3">
    <source>
        <dbReference type="Proteomes" id="UP000221250"/>
    </source>
</evidence>
<dbReference type="Proteomes" id="UP000221250">
    <property type="component" value="Segment"/>
</dbReference>
<dbReference type="EMBL" id="KY448244">
    <property type="protein sequence ID" value="AQT28742.1"/>
    <property type="molecule type" value="Genomic_DNA"/>
</dbReference>
<gene>
    <name evidence="2" type="ORF">YOLOSWAG_269</name>
</gene>
<organism evidence="2 3">
    <name type="scientific">Erwinia phage vB_EamM_Yoloswag</name>
    <dbReference type="NCBI Taxonomy" id="1958956"/>
    <lineage>
        <taxon>Viruses</taxon>
        <taxon>Duplodnaviria</taxon>
        <taxon>Heunggongvirae</taxon>
        <taxon>Uroviricota</taxon>
        <taxon>Caudoviricetes</taxon>
        <taxon>Yoloswagvirus</taxon>
        <taxon>Yoloswagvirus yoloswag</taxon>
    </lineage>
</organism>
<evidence type="ECO:0000256" key="1">
    <source>
        <dbReference type="SAM" id="Phobius"/>
    </source>
</evidence>
<proteinExistence type="predicted"/>